<keyword evidence="3" id="KW-1185">Reference proteome</keyword>
<accession>A0A1Y2SCP2</accession>
<protein>
    <submittedName>
        <fullName evidence="2">Uncharacterized protein</fullName>
    </submittedName>
</protein>
<proteinExistence type="predicted"/>
<dbReference type="STRING" id="351656.Xvie_01890"/>
<keyword evidence="1" id="KW-1133">Transmembrane helix</keyword>
<reference evidence="2 3" key="1">
    <citation type="submission" date="2016-10" db="EMBL/GenBank/DDBJ databases">
        <title>Systematic genetic and metabolomic analysis of Xenorhabdus and Photorhabdus spp., highlights the requirements for a dual symbiotic and pathogenic life style.</title>
        <authorList>
            <person name="Tobias N.J."/>
            <person name="Wolff H."/>
            <person name="Djahanschiri B."/>
            <person name="Pidot S.J."/>
            <person name="Stinear T.P."/>
            <person name="Ebersberger I."/>
            <person name="Bode H.B."/>
        </authorList>
    </citation>
    <scope>NUCLEOTIDE SEQUENCE [LARGE SCALE GENOMIC DNA]</scope>
    <source>
        <strain evidence="2 3">DSM 22392</strain>
    </source>
</reference>
<evidence type="ECO:0000256" key="1">
    <source>
        <dbReference type="SAM" id="Phobius"/>
    </source>
</evidence>
<dbReference type="EMBL" id="MUBJ01000008">
    <property type="protein sequence ID" value="OTA16436.1"/>
    <property type="molecule type" value="Genomic_DNA"/>
</dbReference>
<dbReference type="Proteomes" id="UP000194350">
    <property type="component" value="Unassembled WGS sequence"/>
</dbReference>
<evidence type="ECO:0000313" key="3">
    <source>
        <dbReference type="Proteomes" id="UP000194350"/>
    </source>
</evidence>
<organism evidence="2 3">
    <name type="scientific">Xenorhabdus vietnamensis</name>
    <dbReference type="NCBI Taxonomy" id="351656"/>
    <lineage>
        <taxon>Bacteria</taxon>
        <taxon>Pseudomonadati</taxon>
        <taxon>Pseudomonadota</taxon>
        <taxon>Gammaproteobacteria</taxon>
        <taxon>Enterobacterales</taxon>
        <taxon>Morganellaceae</taxon>
        <taxon>Xenorhabdus</taxon>
    </lineage>
</organism>
<feature type="transmembrane region" description="Helical" evidence="1">
    <location>
        <begin position="82"/>
        <end position="103"/>
    </location>
</feature>
<gene>
    <name evidence="2" type="ORF">Xvie_01890</name>
</gene>
<evidence type="ECO:0000313" key="2">
    <source>
        <dbReference type="EMBL" id="OTA16436.1"/>
    </source>
</evidence>
<keyword evidence="1" id="KW-0472">Membrane</keyword>
<dbReference type="AlphaFoldDB" id="A0A1Y2SCP2"/>
<sequence>MGEPFSHRVDFKSALYGHYWETVSSFLLLVQKQSMQEKRLSLVWNAEADILLAFYLLTFYCCYNSFLRVFIKTLLDTKMKKILLIIIILFSIGSIGGVFLAGLNMYTRSTTPIEEPQQIQQENTPTGQH</sequence>
<name>A0A1Y2SCP2_9GAMM</name>
<comment type="caution">
    <text evidence="2">The sequence shown here is derived from an EMBL/GenBank/DDBJ whole genome shotgun (WGS) entry which is preliminary data.</text>
</comment>
<feature type="transmembrane region" description="Helical" evidence="1">
    <location>
        <begin position="50"/>
        <end position="70"/>
    </location>
</feature>
<keyword evidence="1" id="KW-0812">Transmembrane</keyword>